<keyword evidence="6" id="KW-0520">NAD</keyword>
<dbReference type="InterPro" id="IPR002328">
    <property type="entry name" value="ADH_Zn_CS"/>
</dbReference>
<dbReference type="Proteomes" id="UP001374579">
    <property type="component" value="Unassembled WGS sequence"/>
</dbReference>
<evidence type="ECO:0000256" key="8">
    <source>
        <dbReference type="ARBA" id="ARBA00032485"/>
    </source>
</evidence>
<dbReference type="InterPro" id="IPR045306">
    <property type="entry name" value="SDH-like"/>
</dbReference>
<comment type="caution">
    <text evidence="11">The sequence shown here is derived from an EMBL/GenBank/DDBJ whole genome shotgun (WGS) entry which is preliminary data.</text>
</comment>
<dbReference type="EMBL" id="JBAMIC010000007">
    <property type="protein sequence ID" value="KAK7105824.1"/>
    <property type="molecule type" value="Genomic_DNA"/>
</dbReference>
<organism evidence="11 12">
    <name type="scientific">Littorina saxatilis</name>
    <dbReference type="NCBI Taxonomy" id="31220"/>
    <lineage>
        <taxon>Eukaryota</taxon>
        <taxon>Metazoa</taxon>
        <taxon>Spiralia</taxon>
        <taxon>Lophotrochozoa</taxon>
        <taxon>Mollusca</taxon>
        <taxon>Gastropoda</taxon>
        <taxon>Caenogastropoda</taxon>
        <taxon>Littorinimorpha</taxon>
        <taxon>Littorinoidea</taxon>
        <taxon>Littorinidae</taxon>
        <taxon>Littorina</taxon>
    </lineage>
</organism>
<dbReference type="AlphaFoldDB" id="A0AAN9BIM7"/>
<dbReference type="PROSITE" id="PS00059">
    <property type="entry name" value="ADH_ZINC"/>
    <property type="match status" value="1"/>
</dbReference>
<dbReference type="Pfam" id="PF00107">
    <property type="entry name" value="ADH_zinc_N"/>
    <property type="match status" value="1"/>
</dbReference>
<evidence type="ECO:0000256" key="5">
    <source>
        <dbReference type="ARBA" id="ARBA00023002"/>
    </source>
</evidence>
<evidence type="ECO:0000256" key="4">
    <source>
        <dbReference type="ARBA" id="ARBA00022833"/>
    </source>
</evidence>
<keyword evidence="4 9" id="KW-0862">Zinc</keyword>
<dbReference type="InterPro" id="IPR011032">
    <property type="entry name" value="GroES-like_sf"/>
</dbReference>
<evidence type="ECO:0000313" key="12">
    <source>
        <dbReference type="Proteomes" id="UP001374579"/>
    </source>
</evidence>
<sequence>MDNLAAVLHGPMDLRLEKIKLPDMGEHDVLLAVGSVGICGSDLKYWKSGQCGRFTVTQPMVIGHEASGTVVKAGPAVTNLKPGDRVAVEPGVPCRNCKVCRHGRYNLCPDVKFCATPPVDGNICRFYSHPADFCFKLPDHVTLDQGAMLEPLAVAVYSCRRADVTSGSTILICGAGPVGVLCMMVARSAGAASILITDIDDHRLNVAKSLGADHVIKVTTSDPEELANQIEETLGTKPDASFECSGTDFSMATSVYATHPGGSVMMIGRGSAKPEVPLNLAAMREIDIKGINRYANCYPTALSLVESGQVDVTTLITHHFPITETVRAFQTAVTPESRAVKVMIHCDQ</sequence>
<dbReference type="CDD" id="cd05285">
    <property type="entry name" value="sorbitol_DH"/>
    <property type="match status" value="1"/>
</dbReference>
<dbReference type="InterPro" id="IPR036291">
    <property type="entry name" value="NAD(P)-bd_dom_sf"/>
</dbReference>
<protein>
    <recommendedName>
        <fullName evidence="7">Sorbitol dehydrogenase</fullName>
    </recommendedName>
    <alternativeName>
        <fullName evidence="8">Polyol dehydrogenase</fullName>
    </alternativeName>
</protein>
<evidence type="ECO:0000256" key="2">
    <source>
        <dbReference type="ARBA" id="ARBA00008072"/>
    </source>
</evidence>
<comment type="similarity">
    <text evidence="2 9">Belongs to the zinc-containing alcohol dehydrogenase family.</text>
</comment>
<evidence type="ECO:0000256" key="7">
    <source>
        <dbReference type="ARBA" id="ARBA00026132"/>
    </source>
</evidence>
<reference evidence="11 12" key="1">
    <citation type="submission" date="2024-02" db="EMBL/GenBank/DDBJ databases">
        <title>Chromosome-scale genome assembly of the rough periwinkle Littorina saxatilis.</title>
        <authorList>
            <person name="De Jode A."/>
            <person name="Faria R."/>
            <person name="Formenti G."/>
            <person name="Sims Y."/>
            <person name="Smith T.P."/>
            <person name="Tracey A."/>
            <person name="Wood J.M.D."/>
            <person name="Zagrodzka Z.B."/>
            <person name="Johannesson K."/>
            <person name="Butlin R.K."/>
            <person name="Leder E.H."/>
        </authorList>
    </citation>
    <scope>NUCLEOTIDE SEQUENCE [LARGE SCALE GENOMIC DNA]</scope>
    <source>
        <strain evidence="11">Snail1</strain>
        <tissue evidence="11">Muscle</tissue>
    </source>
</reference>
<keyword evidence="12" id="KW-1185">Reference proteome</keyword>
<dbReference type="PANTHER" id="PTHR43161">
    <property type="entry name" value="SORBITOL DEHYDROGENASE"/>
    <property type="match status" value="1"/>
</dbReference>
<dbReference type="GO" id="GO:0006062">
    <property type="term" value="P:sorbitol catabolic process"/>
    <property type="evidence" value="ECO:0007669"/>
    <property type="project" value="TreeGrafter"/>
</dbReference>
<feature type="domain" description="Enoyl reductase (ER)" evidence="10">
    <location>
        <begin position="10"/>
        <end position="344"/>
    </location>
</feature>
<dbReference type="GO" id="GO:0003939">
    <property type="term" value="F:L-iditol 2-dehydrogenase (NAD+) activity"/>
    <property type="evidence" value="ECO:0007669"/>
    <property type="project" value="TreeGrafter"/>
</dbReference>
<dbReference type="SUPFAM" id="SSF50129">
    <property type="entry name" value="GroES-like"/>
    <property type="match status" value="1"/>
</dbReference>
<dbReference type="InterPro" id="IPR013149">
    <property type="entry name" value="ADH-like_C"/>
</dbReference>
<evidence type="ECO:0000256" key="6">
    <source>
        <dbReference type="ARBA" id="ARBA00023027"/>
    </source>
</evidence>
<accession>A0AAN9BIM7</accession>
<evidence type="ECO:0000256" key="3">
    <source>
        <dbReference type="ARBA" id="ARBA00022723"/>
    </source>
</evidence>
<evidence type="ECO:0000259" key="10">
    <source>
        <dbReference type="SMART" id="SM00829"/>
    </source>
</evidence>
<dbReference type="SMART" id="SM00829">
    <property type="entry name" value="PKS_ER"/>
    <property type="match status" value="1"/>
</dbReference>
<name>A0AAN9BIM7_9CAEN</name>
<dbReference type="Pfam" id="PF08240">
    <property type="entry name" value="ADH_N"/>
    <property type="match status" value="1"/>
</dbReference>
<dbReference type="GO" id="GO:0008270">
    <property type="term" value="F:zinc ion binding"/>
    <property type="evidence" value="ECO:0007669"/>
    <property type="project" value="InterPro"/>
</dbReference>
<dbReference type="PANTHER" id="PTHR43161:SF24">
    <property type="entry name" value="SORBITOL DEHYDROGENASE"/>
    <property type="match status" value="1"/>
</dbReference>
<keyword evidence="5" id="KW-0560">Oxidoreductase</keyword>
<evidence type="ECO:0000256" key="1">
    <source>
        <dbReference type="ARBA" id="ARBA00001947"/>
    </source>
</evidence>
<keyword evidence="3 9" id="KW-0479">Metal-binding</keyword>
<dbReference type="SUPFAM" id="SSF51735">
    <property type="entry name" value="NAD(P)-binding Rossmann-fold domains"/>
    <property type="match status" value="1"/>
</dbReference>
<dbReference type="FunFam" id="3.40.50.720:FF:000068">
    <property type="entry name" value="Sorbitol dehydrogenase"/>
    <property type="match status" value="1"/>
</dbReference>
<dbReference type="Gene3D" id="3.90.180.10">
    <property type="entry name" value="Medium-chain alcohol dehydrogenases, catalytic domain"/>
    <property type="match status" value="1"/>
</dbReference>
<dbReference type="InterPro" id="IPR020843">
    <property type="entry name" value="ER"/>
</dbReference>
<evidence type="ECO:0000313" key="11">
    <source>
        <dbReference type="EMBL" id="KAK7105824.1"/>
    </source>
</evidence>
<gene>
    <name evidence="11" type="ORF">V1264_017156</name>
</gene>
<proteinExistence type="inferred from homology"/>
<evidence type="ECO:0000256" key="9">
    <source>
        <dbReference type="RuleBase" id="RU361277"/>
    </source>
</evidence>
<dbReference type="Gene3D" id="3.40.50.720">
    <property type="entry name" value="NAD(P)-binding Rossmann-like Domain"/>
    <property type="match status" value="1"/>
</dbReference>
<dbReference type="InterPro" id="IPR013154">
    <property type="entry name" value="ADH-like_N"/>
</dbReference>
<comment type="cofactor">
    <cofactor evidence="1 9">
        <name>Zn(2+)</name>
        <dbReference type="ChEBI" id="CHEBI:29105"/>
    </cofactor>
</comment>